<gene>
    <name evidence="1" type="ORF">ZHAS_00021424</name>
</gene>
<dbReference type="EMBL" id="KE525414">
    <property type="protein sequence ID" value="KFB53130.1"/>
    <property type="molecule type" value="Genomic_DNA"/>
</dbReference>
<evidence type="ECO:0000313" key="2">
    <source>
        <dbReference type="EnsemblMetazoa" id="ASIC021424-PA"/>
    </source>
</evidence>
<organism evidence="1">
    <name type="scientific">Anopheles sinensis</name>
    <name type="common">Mosquito</name>
    <dbReference type="NCBI Taxonomy" id="74873"/>
    <lineage>
        <taxon>Eukaryota</taxon>
        <taxon>Metazoa</taxon>
        <taxon>Ecdysozoa</taxon>
        <taxon>Arthropoda</taxon>
        <taxon>Hexapoda</taxon>
        <taxon>Insecta</taxon>
        <taxon>Pterygota</taxon>
        <taxon>Neoptera</taxon>
        <taxon>Endopterygota</taxon>
        <taxon>Diptera</taxon>
        <taxon>Nematocera</taxon>
        <taxon>Culicoidea</taxon>
        <taxon>Culicidae</taxon>
        <taxon>Anophelinae</taxon>
        <taxon>Anopheles</taxon>
    </lineage>
</organism>
<dbReference type="EnsemblMetazoa" id="ASIC021424-RA">
    <property type="protein sequence ID" value="ASIC021424-PA"/>
    <property type="gene ID" value="ASIC021424"/>
</dbReference>
<evidence type="ECO:0000313" key="1">
    <source>
        <dbReference type="EMBL" id="KFB53130.1"/>
    </source>
</evidence>
<dbReference type="Proteomes" id="UP000030765">
    <property type="component" value="Unassembled WGS sequence"/>
</dbReference>
<sequence length="62" mass="6403">MGESGEENVQTEIVFFPSIGLPGFSGRGGIPVFPLLHLGGGGGVKAHHSRASTLAEVFPDQI</sequence>
<dbReference type="VEuPathDB" id="VectorBase:ASIC021424"/>
<dbReference type="EMBL" id="ATLV01026475">
    <property type="status" value="NOT_ANNOTATED_CDS"/>
    <property type="molecule type" value="Genomic_DNA"/>
</dbReference>
<reference evidence="2" key="2">
    <citation type="submission" date="2020-05" db="UniProtKB">
        <authorList>
            <consortium name="EnsemblMetazoa"/>
        </authorList>
    </citation>
    <scope>IDENTIFICATION</scope>
</reference>
<protein>
    <submittedName>
        <fullName evidence="1 2">Uncharacterized protein</fullName>
    </submittedName>
</protein>
<reference evidence="1 3" key="1">
    <citation type="journal article" date="2014" name="BMC Genomics">
        <title>Genome sequence of Anopheles sinensis provides insight into genetics basis of mosquito competence for malaria parasites.</title>
        <authorList>
            <person name="Zhou D."/>
            <person name="Zhang D."/>
            <person name="Ding G."/>
            <person name="Shi L."/>
            <person name="Hou Q."/>
            <person name="Ye Y."/>
            <person name="Xu Y."/>
            <person name="Zhou H."/>
            <person name="Xiong C."/>
            <person name="Li S."/>
            <person name="Yu J."/>
            <person name="Hong S."/>
            <person name="Yu X."/>
            <person name="Zou P."/>
            <person name="Chen C."/>
            <person name="Chang X."/>
            <person name="Wang W."/>
            <person name="Lv Y."/>
            <person name="Sun Y."/>
            <person name="Ma L."/>
            <person name="Shen B."/>
            <person name="Zhu C."/>
        </authorList>
    </citation>
    <scope>NUCLEOTIDE SEQUENCE [LARGE SCALE GENOMIC DNA]</scope>
</reference>
<keyword evidence="3" id="KW-1185">Reference proteome</keyword>
<accession>A0A084WSD6</accession>
<proteinExistence type="predicted"/>
<dbReference type="AlphaFoldDB" id="A0A084WSD6"/>
<evidence type="ECO:0000313" key="3">
    <source>
        <dbReference type="Proteomes" id="UP000030765"/>
    </source>
</evidence>
<name>A0A084WSD6_ANOSI</name>